<proteinExistence type="predicted"/>
<dbReference type="GO" id="GO:0016491">
    <property type="term" value="F:oxidoreductase activity"/>
    <property type="evidence" value="ECO:0007669"/>
    <property type="project" value="UniProtKB-KW"/>
</dbReference>
<dbReference type="EMBL" id="JBHRYC010000024">
    <property type="protein sequence ID" value="MFC3636734.1"/>
    <property type="molecule type" value="Genomic_DNA"/>
</dbReference>
<dbReference type="EC" id="1.-.-.-" evidence="2"/>
<reference evidence="3" key="1">
    <citation type="journal article" date="2019" name="Int. J. Syst. Evol. Microbiol.">
        <title>The Global Catalogue of Microorganisms (GCM) 10K type strain sequencing project: providing services to taxonomists for standard genome sequencing and annotation.</title>
        <authorList>
            <consortium name="The Broad Institute Genomics Platform"/>
            <consortium name="The Broad Institute Genome Sequencing Center for Infectious Disease"/>
            <person name="Wu L."/>
            <person name="Ma J."/>
        </authorList>
    </citation>
    <scope>NUCLEOTIDE SEQUENCE [LARGE SCALE GENOMIC DNA]</scope>
    <source>
        <strain evidence="3">KCTC 42282</strain>
    </source>
</reference>
<protein>
    <submittedName>
        <fullName evidence="2">NADPH-dependent FMN reductase</fullName>
        <ecNumber evidence="2">1.-.-.-</ecNumber>
    </submittedName>
</protein>
<sequence length="207" mass="21476">MNMTHPPDWRRPLILGVGGTTRPGSSTEKALRIALDSAADAGAETIALVGEDLDFPMYAPHHPERTAKAARFIGLVAACQGLVIASPGYHGIVSGLVKKALDHVEDLRDSPLPYLENRAVGCIACAAGWQATGSTLVSLRSVVHALRGWPTPLGGAINTAQPDSGLDAGARAQLQTIGRQVVHFARATGALAALTSEAGQVHEARAG</sequence>
<evidence type="ECO:0000259" key="1">
    <source>
        <dbReference type="Pfam" id="PF03358"/>
    </source>
</evidence>
<gene>
    <name evidence="2" type="ORF">ACFONL_04940</name>
</gene>
<dbReference type="Gene3D" id="3.40.50.360">
    <property type="match status" value="1"/>
</dbReference>
<accession>A0ABV7UF55</accession>
<comment type="caution">
    <text evidence="2">The sequence shown here is derived from an EMBL/GenBank/DDBJ whole genome shotgun (WGS) entry which is preliminary data.</text>
</comment>
<evidence type="ECO:0000313" key="3">
    <source>
        <dbReference type="Proteomes" id="UP001595704"/>
    </source>
</evidence>
<feature type="domain" description="NADPH-dependent FMN reductase-like" evidence="1">
    <location>
        <begin position="14"/>
        <end position="152"/>
    </location>
</feature>
<dbReference type="SUPFAM" id="SSF52218">
    <property type="entry name" value="Flavoproteins"/>
    <property type="match status" value="1"/>
</dbReference>
<dbReference type="Pfam" id="PF03358">
    <property type="entry name" value="FMN_red"/>
    <property type="match status" value="1"/>
</dbReference>
<dbReference type="Proteomes" id="UP001595704">
    <property type="component" value="Unassembled WGS sequence"/>
</dbReference>
<organism evidence="2 3">
    <name type="scientific">Camelimonas fluminis</name>
    <dbReference type="NCBI Taxonomy" id="1576911"/>
    <lineage>
        <taxon>Bacteria</taxon>
        <taxon>Pseudomonadati</taxon>
        <taxon>Pseudomonadota</taxon>
        <taxon>Alphaproteobacteria</taxon>
        <taxon>Hyphomicrobiales</taxon>
        <taxon>Chelatococcaceae</taxon>
        <taxon>Camelimonas</taxon>
    </lineage>
</organism>
<dbReference type="InterPro" id="IPR005025">
    <property type="entry name" value="FMN_Rdtase-like_dom"/>
</dbReference>
<evidence type="ECO:0000313" key="2">
    <source>
        <dbReference type="EMBL" id="MFC3636734.1"/>
    </source>
</evidence>
<keyword evidence="2" id="KW-0560">Oxidoreductase</keyword>
<keyword evidence="3" id="KW-1185">Reference proteome</keyword>
<dbReference type="InterPro" id="IPR029039">
    <property type="entry name" value="Flavoprotein-like_sf"/>
</dbReference>
<dbReference type="RefSeq" id="WP_244643168.1">
    <property type="nucleotide sequence ID" value="NZ_BNCG01000012.1"/>
</dbReference>
<name>A0ABV7UF55_9HYPH</name>